<dbReference type="Pfam" id="PF00497">
    <property type="entry name" value="SBP_bac_3"/>
    <property type="match status" value="1"/>
</dbReference>
<evidence type="ECO:0000313" key="5">
    <source>
        <dbReference type="Proteomes" id="UP000650424"/>
    </source>
</evidence>
<evidence type="ECO:0000259" key="3">
    <source>
        <dbReference type="SMART" id="SM00062"/>
    </source>
</evidence>
<proteinExistence type="predicted"/>
<keyword evidence="5" id="KW-1185">Reference proteome</keyword>
<feature type="chain" id="PRO_5047248625" evidence="2">
    <location>
        <begin position="24"/>
        <end position="254"/>
    </location>
</feature>
<dbReference type="SMART" id="SM00062">
    <property type="entry name" value="PBPb"/>
    <property type="match status" value="1"/>
</dbReference>
<feature type="signal peptide" evidence="2">
    <location>
        <begin position="1"/>
        <end position="23"/>
    </location>
</feature>
<reference evidence="4 5" key="1">
    <citation type="submission" date="2020-08" db="EMBL/GenBank/DDBJ databases">
        <title>Novel species isolated from subtropical streams in China.</title>
        <authorList>
            <person name="Lu H."/>
        </authorList>
    </citation>
    <scope>NUCLEOTIDE SEQUENCE [LARGE SCALE GENOMIC DNA]</scope>
    <source>
        <strain evidence="4 5">CY18W</strain>
    </source>
</reference>
<evidence type="ECO:0000256" key="1">
    <source>
        <dbReference type="ARBA" id="ARBA00022729"/>
    </source>
</evidence>
<gene>
    <name evidence="4" type="ORF">H8L32_16045</name>
</gene>
<evidence type="ECO:0000256" key="2">
    <source>
        <dbReference type="SAM" id="SignalP"/>
    </source>
</evidence>
<dbReference type="InterPro" id="IPR001638">
    <property type="entry name" value="Solute-binding_3/MltF_N"/>
</dbReference>
<sequence>MDSLKRRFLFIFLSVALSATTSAAEPTLTMLVGTSNAPKMFLNDAEKPVGYFTELAQLIGRRAGYKVVIVAVPWARAVQMAERGEGVICSLSKTPEREMLFNYSNAVLVDRVVIVTLKKRNLVAASLADLKGMTIGVNRGSKYGTKYIEELPMVNLDEDNSGVSRLRKLVLGRIDAAIIPGGVAAVTFNAKMAGIDFNDLTVQKTPLAIDKNYFGISKSRPDASDVLGHLNAAIDASIADGSIEAIMNNYGGMP</sequence>
<feature type="domain" description="Solute-binding protein family 3/N-terminal" evidence="3">
    <location>
        <begin position="27"/>
        <end position="254"/>
    </location>
</feature>
<keyword evidence="1 2" id="KW-0732">Signal</keyword>
<dbReference type="PANTHER" id="PTHR35936">
    <property type="entry name" value="MEMBRANE-BOUND LYTIC MUREIN TRANSGLYCOSYLASE F"/>
    <property type="match status" value="1"/>
</dbReference>
<accession>A0ABR6ZSX4</accession>
<evidence type="ECO:0000313" key="4">
    <source>
        <dbReference type="EMBL" id="MBC3919003.1"/>
    </source>
</evidence>
<dbReference type="Gene3D" id="3.40.190.10">
    <property type="entry name" value="Periplasmic binding protein-like II"/>
    <property type="match status" value="2"/>
</dbReference>
<protein>
    <submittedName>
        <fullName evidence="4">Amino acid ABC transporter substrate-binding protein</fullName>
    </submittedName>
</protein>
<name>A0ABR6ZSX4_9BURK</name>
<dbReference type="PANTHER" id="PTHR35936:SF25">
    <property type="entry name" value="ABC TRANSPORTER SUBSTRATE-BINDING PROTEIN"/>
    <property type="match status" value="1"/>
</dbReference>
<organism evidence="4 5">
    <name type="scientific">Undibacterium hunanense</name>
    <dbReference type="NCBI Taxonomy" id="2762292"/>
    <lineage>
        <taxon>Bacteria</taxon>
        <taxon>Pseudomonadati</taxon>
        <taxon>Pseudomonadota</taxon>
        <taxon>Betaproteobacteria</taxon>
        <taxon>Burkholderiales</taxon>
        <taxon>Oxalobacteraceae</taxon>
        <taxon>Undibacterium</taxon>
    </lineage>
</organism>
<dbReference type="SUPFAM" id="SSF53850">
    <property type="entry name" value="Periplasmic binding protein-like II"/>
    <property type="match status" value="1"/>
</dbReference>
<dbReference type="Proteomes" id="UP000650424">
    <property type="component" value="Unassembled WGS sequence"/>
</dbReference>
<comment type="caution">
    <text evidence="4">The sequence shown here is derived from an EMBL/GenBank/DDBJ whole genome shotgun (WGS) entry which is preliminary data.</text>
</comment>
<dbReference type="RefSeq" id="WP_186948277.1">
    <property type="nucleotide sequence ID" value="NZ_JACOGF010000008.1"/>
</dbReference>
<dbReference type="EMBL" id="JACOGF010000008">
    <property type="protein sequence ID" value="MBC3919003.1"/>
    <property type="molecule type" value="Genomic_DNA"/>
</dbReference>